<feature type="region of interest" description="Disordered" evidence="1">
    <location>
        <begin position="89"/>
        <end position="120"/>
    </location>
</feature>
<dbReference type="EMBL" id="JAVHJL010000006">
    <property type="protein sequence ID" value="KAK6502070.1"/>
    <property type="molecule type" value="Genomic_DNA"/>
</dbReference>
<evidence type="ECO:0000313" key="2">
    <source>
        <dbReference type="EMBL" id="KAK6502070.1"/>
    </source>
</evidence>
<dbReference type="AlphaFoldDB" id="A0AAV9W6X0"/>
<comment type="caution">
    <text evidence="2">The sequence shown here is derived from an EMBL/GenBank/DDBJ whole genome shotgun (WGS) entry which is preliminary data.</text>
</comment>
<accession>A0AAV9W6X0</accession>
<name>A0AAV9W6X0_9PEZI</name>
<keyword evidence="3" id="KW-1185">Reference proteome</keyword>
<evidence type="ECO:0000256" key="1">
    <source>
        <dbReference type="SAM" id="MobiDB-lite"/>
    </source>
</evidence>
<reference evidence="2 3" key="1">
    <citation type="submission" date="2023-08" db="EMBL/GenBank/DDBJ databases">
        <authorList>
            <person name="Palmer J.M."/>
        </authorList>
    </citation>
    <scope>NUCLEOTIDE SEQUENCE [LARGE SCALE GENOMIC DNA]</scope>
    <source>
        <strain evidence="2 3">TWF481</strain>
    </source>
</reference>
<gene>
    <name evidence="2" type="ORF">TWF481_009881</name>
</gene>
<evidence type="ECO:0008006" key="4">
    <source>
        <dbReference type="Google" id="ProtNLM"/>
    </source>
</evidence>
<feature type="compositionally biased region" description="Polar residues" evidence="1">
    <location>
        <begin position="111"/>
        <end position="120"/>
    </location>
</feature>
<protein>
    <recommendedName>
        <fullName evidence="4">GIY-YIG domain-containing protein</fullName>
    </recommendedName>
</protein>
<dbReference type="Proteomes" id="UP001370758">
    <property type="component" value="Unassembled WGS sequence"/>
</dbReference>
<feature type="compositionally biased region" description="Low complexity" evidence="1">
    <location>
        <begin position="94"/>
        <end position="105"/>
    </location>
</feature>
<organism evidence="2 3">
    <name type="scientific">Arthrobotrys musiformis</name>
    <dbReference type="NCBI Taxonomy" id="47236"/>
    <lineage>
        <taxon>Eukaryota</taxon>
        <taxon>Fungi</taxon>
        <taxon>Dikarya</taxon>
        <taxon>Ascomycota</taxon>
        <taxon>Pezizomycotina</taxon>
        <taxon>Orbiliomycetes</taxon>
        <taxon>Orbiliales</taxon>
        <taxon>Orbiliaceae</taxon>
        <taxon>Arthrobotrys</taxon>
    </lineage>
</organism>
<proteinExistence type="predicted"/>
<sequence>MQPILPGLAELPEEDWAENVGIVRCGTSRNRLLVHLSNKTDTKRLLLKGSSDSTCWDYGHSSDDEGDVFLDSDGFQAFDRVTAPSVVVRPQGLPSTSSPRATSSPGMKVPTSVQTSTRTAPNATRIAPQGSHVVILRHMLSTLMGKDASILVAESENIYRGLIKRLTAGQVERHLLSSIEPDISTMYSAGSLDFNSLLSLDHSKTEKYRWPGVYLHVIYNKSHHGVYWLYVGAAMDVGARTAQHHKLRHTPSRACLHYHIWNGEDRGDFFVLLGGLRGIIESYGLDDKDQISMINLLEQWNCLMWQTLPRDLLSKALPPDFVVCEENIHLNRASPLRQKYNRHGVEESNMNTGMELSIGTQNLLSSPDPEIRAYLQKRERHCGLPNWRKLEGLRLGHAIQKDTNFKDITLMHRKREGFDKNQLLRDADPGKQDKLEVLIRCARCRHPDTVRVDPAPCTTERQDFMFGVD</sequence>
<evidence type="ECO:0000313" key="3">
    <source>
        <dbReference type="Proteomes" id="UP001370758"/>
    </source>
</evidence>